<dbReference type="InterPro" id="IPR050330">
    <property type="entry name" value="Bact_OuterMem_StrucFunc"/>
</dbReference>
<comment type="caution">
    <text evidence="6">The sequence shown here is derived from an EMBL/GenBank/DDBJ whole genome shotgun (WGS) entry which is preliminary data.</text>
</comment>
<feature type="coiled-coil region" evidence="4">
    <location>
        <begin position="210"/>
        <end position="237"/>
    </location>
</feature>
<sequence length="411" mass="46446">MITAQAQEETKTEYNHWSIEVMGGLNKPTRPYTDLYYSPTFGAWNADLGVRYMINEKFGFKLNAGYNNINEGDEVPEFQTQYYHASLQGVVNLGNLFKFRDWTNTFNLLGHGGVGLAQMRLDEDAFYSDEEDYMTVFTVGLTPQIRLGNHFALVGDLSLYGNVNQDYTWDGNTETPNRGFDGMLVNASIGFQVYLGKSEKHADWVDNSEETELRNQLDSIQGRVADLESDLMDEDQDGVPNYLDREPNTMNGVAVDSKGVAVDKNNNGIPDEIESSLDERYTSKEEFQKEGGSGSMGIKKLLNDGYVNVYFQFNSDKPETYSFEAINYLVRYMHENPSANADLVGYADELGNAEYNKQLSERRAKRVYDIIVASGINESRLSYRGEGIDDSVDKSSSDARQLVRRVTFKLK</sequence>
<name>A0ABQ3BT36_9FLAO</name>
<dbReference type="Pfam" id="PF00691">
    <property type="entry name" value="OmpA"/>
    <property type="match status" value="1"/>
</dbReference>
<evidence type="ECO:0000313" key="7">
    <source>
        <dbReference type="Proteomes" id="UP000615593"/>
    </source>
</evidence>
<dbReference type="InterPro" id="IPR028974">
    <property type="entry name" value="TSP_type-3_rpt"/>
</dbReference>
<gene>
    <name evidence="6" type="ORF">GCM10008088_17980</name>
</gene>
<dbReference type="Gene3D" id="4.10.1080.10">
    <property type="entry name" value="TSP type-3 repeat"/>
    <property type="match status" value="1"/>
</dbReference>
<keyword evidence="4" id="KW-0175">Coiled coil</keyword>
<dbReference type="PANTHER" id="PTHR30329:SF20">
    <property type="entry name" value="EXPORTED PROTEIN"/>
    <property type="match status" value="1"/>
</dbReference>
<proteinExistence type="predicted"/>
<dbReference type="PROSITE" id="PS51123">
    <property type="entry name" value="OMPA_2"/>
    <property type="match status" value="1"/>
</dbReference>
<feature type="domain" description="OmpA-like" evidence="5">
    <location>
        <begin position="298"/>
        <end position="411"/>
    </location>
</feature>
<dbReference type="Gene3D" id="3.30.1330.60">
    <property type="entry name" value="OmpA-like domain"/>
    <property type="match status" value="1"/>
</dbReference>
<evidence type="ECO:0000256" key="4">
    <source>
        <dbReference type="SAM" id="Coils"/>
    </source>
</evidence>
<dbReference type="PRINTS" id="PR01021">
    <property type="entry name" value="OMPADOMAIN"/>
</dbReference>
<dbReference type="Proteomes" id="UP000615593">
    <property type="component" value="Unassembled WGS sequence"/>
</dbReference>
<organism evidence="6 7">
    <name type="scientific">Mesonia mobilis</name>
    <dbReference type="NCBI Taxonomy" id="369791"/>
    <lineage>
        <taxon>Bacteria</taxon>
        <taxon>Pseudomonadati</taxon>
        <taxon>Bacteroidota</taxon>
        <taxon>Flavobacteriia</taxon>
        <taxon>Flavobacteriales</taxon>
        <taxon>Flavobacteriaceae</taxon>
        <taxon>Mesonia</taxon>
    </lineage>
</organism>
<keyword evidence="7" id="KW-1185">Reference proteome</keyword>
<dbReference type="InterPro" id="IPR006690">
    <property type="entry name" value="OMPA-like_CS"/>
</dbReference>
<dbReference type="EMBL" id="BMWY01000004">
    <property type="protein sequence ID" value="GGZ56789.1"/>
    <property type="molecule type" value="Genomic_DNA"/>
</dbReference>
<comment type="subcellular location">
    <subcellularLocation>
        <location evidence="1">Cell outer membrane</location>
    </subcellularLocation>
</comment>
<keyword evidence="2 3" id="KW-0472">Membrane</keyword>
<dbReference type="SUPFAM" id="SSF103647">
    <property type="entry name" value="TSP type-3 repeat"/>
    <property type="match status" value="1"/>
</dbReference>
<dbReference type="CDD" id="cd07185">
    <property type="entry name" value="OmpA_C-like"/>
    <property type="match status" value="1"/>
</dbReference>
<dbReference type="PANTHER" id="PTHR30329">
    <property type="entry name" value="STATOR ELEMENT OF FLAGELLAR MOTOR COMPLEX"/>
    <property type="match status" value="1"/>
</dbReference>
<reference evidence="7" key="1">
    <citation type="journal article" date="2019" name="Int. J. Syst. Evol. Microbiol.">
        <title>The Global Catalogue of Microorganisms (GCM) 10K type strain sequencing project: providing services to taxonomists for standard genome sequencing and annotation.</title>
        <authorList>
            <consortium name="The Broad Institute Genomics Platform"/>
            <consortium name="The Broad Institute Genome Sequencing Center for Infectious Disease"/>
            <person name="Wu L."/>
            <person name="Ma J."/>
        </authorList>
    </citation>
    <scope>NUCLEOTIDE SEQUENCE [LARGE SCALE GENOMIC DNA]</scope>
    <source>
        <strain evidence="7">KCTC 12708</strain>
    </source>
</reference>
<dbReference type="InterPro" id="IPR036737">
    <property type="entry name" value="OmpA-like_sf"/>
</dbReference>
<evidence type="ECO:0000256" key="1">
    <source>
        <dbReference type="ARBA" id="ARBA00004442"/>
    </source>
</evidence>
<dbReference type="InterPro" id="IPR006665">
    <property type="entry name" value="OmpA-like"/>
</dbReference>
<accession>A0ABQ3BT36</accession>
<evidence type="ECO:0000259" key="5">
    <source>
        <dbReference type="PROSITE" id="PS51123"/>
    </source>
</evidence>
<evidence type="ECO:0000256" key="3">
    <source>
        <dbReference type="PROSITE-ProRule" id="PRU00473"/>
    </source>
</evidence>
<evidence type="ECO:0000313" key="6">
    <source>
        <dbReference type="EMBL" id="GGZ56789.1"/>
    </source>
</evidence>
<dbReference type="InterPro" id="IPR006664">
    <property type="entry name" value="OMP_bac"/>
</dbReference>
<evidence type="ECO:0000256" key="2">
    <source>
        <dbReference type="ARBA" id="ARBA00023136"/>
    </source>
</evidence>
<protein>
    <recommendedName>
        <fullName evidence="5">OmpA-like domain-containing protein</fullName>
    </recommendedName>
</protein>
<dbReference type="SUPFAM" id="SSF103088">
    <property type="entry name" value="OmpA-like"/>
    <property type="match status" value="1"/>
</dbReference>
<dbReference type="PROSITE" id="PS01068">
    <property type="entry name" value="OMPA_1"/>
    <property type="match status" value="1"/>
</dbReference>